<keyword evidence="11" id="KW-1185">Reference proteome</keyword>
<dbReference type="InterPro" id="IPR004680">
    <property type="entry name" value="Cit_transptr-like_dom"/>
</dbReference>
<feature type="transmembrane region" description="Helical" evidence="8">
    <location>
        <begin position="329"/>
        <end position="354"/>
    </location>
</feature>
<evidence type="ECO:0000256" key="8">
    <source>
        <dbReference type="SAM" id="Phobius"/>
    </source>
</evidence>
<evidence type="ECO:0000313" key="10">
    <source>
        <dbReference type="EMBL" id="PYE74954.1"/>
    </source>
</evidence>
<feature type="transmembrane region" description="Helical" evidence="8">
    <location>
        <begin position="139"/>
        <end position="159"/>
    </location>
</feature>
<accession>A0A318SVU0</accession>
<feature type="transmembrane region" description="Helical" evidence="8">
    <location>
        <begin position="28"/>
        <end position="47"/>
    </location>
</feature>
<evidence type="ECO:0000256" key="5">
    <source>
        <dbReference type="ARBA" id="ARBA00022989"/>
    </source>
</evidence>
<dbReference type="GO" id="GO:0005886">
    <property type="term" value="C:plasma membrane"/>
    <property type="evidence" value="ECO:0007669"/>
    <property type="project" value="UniProtKB-SubCell"/>
</dbReference>
<feature type="transmembrane region" description="Helical" evidence="8">
    <location>
        <begin position="97"/>
        <end position="127"/>
    </location>
</feature>
<reference evidence="10 11" key="1">
    <citation type="submission" date="2018-06" db="EMBL/GenBank/DDBJ databases">
        <title>Genomic Encyclopedia of Type Strains, Phase III (KMG-III): the genomes of soil and plant-associated and newly described type strains.</title>
        <authorList>
            <person name="Whitman W."/>
        </authorList>
    </citation>
    <scope>NUCLEOTIDE SEQUENCE [LARGE SCALE GENOMIC DNA]</scope>
    <source>
        <strain evidence="10 11">CECT 7646</strain>
    </source>
</reference>
<evidence type="ECO:0000256" key="4">
    <source>
        <dbReference type="ARBA" id="ARBA00022692"/>
    </source>
</evidence>
<dbReference type="EMBL" id="QJTC01000022">
    <property type="protein sequence ID" value="PYE74954.1"/>
    <property type="molecule type" value="Genomic_DNA"/>
</dbReference>
<protein>
    <submittedName>
        <fullName evidence="10">YbiR family transporter</fullName>
    </submittedName>
</protein>
<keyword evidence="5 8" id="KW-1133">Transmembrane helix</keyword>
<dbReference type="Pfam" id="PF03600">
    <property type="entry name" value="CitMHS"/>
    <property type="match status" value="1"/>
</dbReference>
<dbReference type="RefSeq" id="WP_110466479.1">
    <property type="nucleotide sequence ID" value="NZ_JAMOFZ010000021.1"/>
</dbReference>
<dbReference type="AlphaFoldDB" id="A0A318SVU0"/>
<evidence type="ECO:0000313" key="11">
    <source>
        <dbReference type="Proteomes" id="UP000247540"/>
    </source>
</evidence>
<evidence type="ECO:0000256" key="6">
    <source>
        <dbReference type="ARBA" id="ARBA00023136"/>
    </source>
</evidence>
<feature type="transmembrane region" description="Helical" evidence="8">
    <location>
        <begin position="179"/>
        <end position="201"/>
    </location>
</feature>
<evidence type="ECO:0000256" key="3">
    <source>
        <dbReference type="ARBA" id="ARBA00022475"/>
    </source>
</evidence>
<dbReference type="Proteomes" id="UP000247540">
    <property type="component" value="Unassembled WGS sequence"/>
</dbReference>
<keyword evidence="3" id="KW-1003">Cell membrane</keyword>
<feature type="region of interest" description="Disordered" evidence="7">
    <location>
        <begin position="1"/>
        <end position="23"/>
    </location>
</feature>
<dbReference type="OrthoDB" id="3177666at2"/>
<keyword evidence="6 8" id="KW-0472">Membrane</keyword>
<dbReference type="PANTHER" id="PTHR43302">
    <property type="entry name" value="TRANSPORTER ARSB-RELATED"/>
    <property type="match status" value="1"/>
</dbReference>
<gene>
    <name evidence="10" type="ORF">DFQ15_12236</name>
</gene>
<feature type="domain" description="Citrate transporter-like" evidence="9">
    <location>
        <begin position="34"/>
        <end position="322"/>
    </location>
</feature>
<feature type="transmembrane region" description="Helical" evidence="8">
    <location>
        <begin position="263"/>
        <end position="282"/>
    </location>
</feature>
<comment type="subcellular location">
    <subcellularLocation>
        <location evidence="1">Cell membrane</location>
        <topology evidence="1">Multi-pass membrane protein</topology>
    </subcellularLocation>
</comment>
<dbReference type="GO" id="GO:0055085">
    <property type="term" value="P:transmembrane transport"/>
    <property type="evidence" value="ECO:0007669"/>
    <property type="project" value="InterPro"/>
</dbReference>
<evidence type="ECO:0000256" key="1">
    <source>
        <dbReference type="ARBA" id="ARBA00004651"/>
    </source>
</evidence>
<sequence>MTDSSVRPAASSTAGSASTTASSEDAPAGGNGLLWVLLAVAGLFVVLRPRAPMDYLHLVDWQTVGALAGLLAITQGVEKSGMLQATAQRLLGRMTDLRSLALLLTAGAAVLSALVTNDVSLFLLVPLTRVLATQADLPLARLVVLQALAVNAGSALTPIGNPQNLYLWHRSGDSFLGFMGMMAPTVAIMLFWLFVAVWVLVPRTAIALRPAGEAPAVQPRMLALAGVLFVAFVVALERHWLPAGLGLVFGAFLVFYPRVLKGVDWALLAIIALMFVDLRQLAELPAVADLLEHAPIAEGWRAYLAAIVASQFISNVPAAILLDGPVRDLPALAAGVSVGGFGCVLGSLANLIALRLARLPHGLREFHALSVPFLLVCAVSAVLLRLG</sequence>
<feature type="transmembrane region" description="Helical" evidence="8">
    <location>
        <begin position="59"/>
        <end position="77"/>
    </location>
</feature>
<keyword evidence="4 8" id="KW-0812">Transmembrane</keyword>
<organism evidence="10 11">
    <name type="scientific">Xylophilus ampelinus</name>
    <dbReference type="NCBI Taxonomy" id="54067"/>
    <lineage>
        <taxon>Bacteria</taxon>
        <taxon>Pseudomonadati</taxon>
        <taxon>Pseudomonadota</taxon>
        <taxon>Betaproteobacteria</taxon>
        <taxon>Burkholderiales</taxon>
        <taxon>Xylophilus</taxon>
    </lineage>
</organism>
<name>A0A318SVU0_9BURK</name>
<comment type="caution">
    <text evidence="10">The sequence shown here is derived from an EMBL/GenBank/DDBJ whole genome shotgun (WGS) entry which is preliminary data.</text>
</comment>
<feature type="transmembrane region" description="Helical" evidence="8">
    <location>
        <begin position="302"/>
        <end position="322"/>
    </location>
</feature>
<feature type="transmembrane region" description="Helical" evidence="8">
    <location>
        <begin position="366"/>
        <end position="386"/>
    </location>
</feature>
<evidence type="ECO:0000259" key="9">
    <source>
        <dbReference type="Pfam" id="PF03600"/>
    </source>
</evidence>
<feature type="compositionally biased region" description="Low complexity" evidence="7">
    <location>
        <begin position="9"/>
        <end position="23"/>
    </location>
</feature>
<evidence type="ECO:0000256" key="7">
    <source>
        <dbReference type="SAM" id="MobiDB-lite"/>
    </source>
</evidence>
<keyword evidence="2" id="KW-0813">Transport</keyword>
<dbReference type="PANTHER" id="PTHR43302:SF5">
    <property type="entry name" value="TRANSPORTER ARSB-RELATED"/>
    <property type="match status" value="1"/>
</dbReference>
<feature type="transmembrane region" description="Helical" evidence="8">
    <location>
        <begin position="213"/>
        <end position="234"/>
    </location>
</feature>
<evidence type="ECO:0000256" key="2">
    <source>
        <dbReference type="ARBA" id="ARBA00022448"/>
    </source>
</evidence>
<proteinExistence type="predicted"/>